<dbReference type="Pfam" id="PF10910">
    <property type="entry name" value="Phage_gene29"/>
    <property type="match status" value="1"/>
</dbReference>
<name>A0ABU4BSM0_RHOGO</name>
<reference evidence="1 2" key="1">
    <citation type="submission" date="2023-10" db="EMBL/GenBank/DDBJ databases">
        <title>Development of a sustainable strategy for remediation of hydrocarbon-contaminated territories based on the waste exchange concept.</title>
        <authorList>
            <person name="Krivoruchko A."/>
        </authorList>
    </citation>
    <scope>NUCLEOTIDE SEQUENCE [LARGE SCALE GENOMIC DNA]</scope>
    <source>
        <strain evidence="1 2">IEGM 1203</strain>
    </source>
</reference>
<proteinExistence type="predicted"/>
<keyword evidence="2" id="KW-1185">Reference proteome</keyword>
<dbReference type="InterPro" id="IPR021226">
    <property type="entry name" value="Phage_gene29"/>
</dbReference>
<dbReference type="Proteomes" id="UP001185927">
    <property type="component" value="Unassembled WGS sequence"/>
</dbReference>
<sequence>MKKDEIPLRENCNLDDPEEMFWWMHVSMPELRGALALMPFEYYRLMSKRLYDLGARLRCDACGHMAEPLWKLRLPQTEEHWITGLGRWVPVDEPDPPRMEVDDLVRSMEPALRKQLEQSLGVVSAEDALRSTKEES</sequence>
<protein>
    <submittedName>
        <fullName evidence="1">DUF2744 domain-containing protein</fullName>
    </submittedName>
</protein>
<accession>A0ABU4BSM0</accession>
<dbReference type="EMBL" id="JAWLKB010000004">
    <property type="protein sequence ID" value="MDV6267084.1"/>
    <property type="molecule type" value="Genomic_DNA"/>
</dbReference>
<evidence type="ECO:0000313" key="2">
    <source>
        <dbReference type="Proteomes" id="UP001185927"/>
    </source>
</evidence>
<comment type="caution">
    <text evidence="1">The sequence shown here is derived from an EMBL/GenBank/DDBJ whole genome shotgun (WGS) entry which is preliminary data.</text>
</comment>
<dbReference type="RefSeq" id="WP_317541294.1">
    <property type="nucleotide sequence ID" value="NZ_JAWLKB010000004.1"/>
</dbReference>
<evidence type="ECO:0000313" key="1">
    <source>
        <dbReference type="EMBL" id="MDV6267084.1"/>
    </source>
</evidence>
<gene>
    <name evidence="1" type="ORF">R3Q16_10760</name>
</gene>
<organism evidence="1 2">
    <name type="scientific">Rhodococcus globerulus</name>
    <dbReference type="NCBI Taxonomy" id="33008"/>
    <lineage>
        <taxon>Bacteria</taxon>
        <taxon>Bacillati</taxon>
        <taxon>Actinomycetota</taxon>
        <taxon>Actinomycetes</taxon>
        <taxon>Mycobacteriales</taxon>
        <taxon>Nocardiaceae</taxon>
        <taxon>Rhodococcus</taxon>
    </lineage>
</organism>